<reference evidence="2" key="1">
    <citation type="journal article" date="2020" name="Stud. Mycol.">
        <title>101 Dothideomycetes genomes: a test case for predicting lifestyles and emergence of pathogens.</title>
        <authorList>
            <person name="Haridas S."/>
            <person name="Albert R."/>
            <person name="Binder M."/>
            <person name="Bloem J."/>
            <person name="Labutti K."/>
            <person name="Salamov A."/>
            <person name="Andreopoulos B."/>
            <person name="Baker S."/>
            <person name="Barry K."/>
            <person name="Bills G."/>
            <person name="Bluhm B."/>
            <person name="Cannon C."/>
            <person name="Castanera R."/>
            <person name="Culley D."/>
            <person name="Daum C."/>
            <person name="Ezra D."/>
            <person name="Gonzalez J."/>
            <person name="Henrissat B."/>
            <person name="Kuo A."/>
            <person name="Liang C."/>
            <person name="Lipzen A."/>
            <person name="Lutzoni F."/>
            <person name="Magnuson J."/>
            <person name="Mondo S."/>
            <person name="Nolan M."/>
            <person name="Ohm R."/>
            <person name="Pangilinan J."/>
            <person name="Park H.-J."/>
            <person name="Ramirez L."/>
            <person name="Alfaro M."/>
            <person name="Sun H."/>
            <person name="Tritt A."/>
            <person name="Yoshinaga Y."/>
            <person name="Zwiers L.-H."/>
            <person name="Turgeon B."/>
            <person name="Goodwin S."/>
            <person name="Spatafora J."/>
            <person name="Crous P."/>
            <person name="Grigoriev I."/>
        </authorList>
    </citation>
    <scope>NUCLEOTIDE SEQUENCE</scope>
    <source>
        <strain evidence="2">CBS 122368</strain>
    </source>
</reference>
<feature type="compositionally biased region" description="Pro residues" evidence="1">
    <location>
        <begin position="55"/>
        <end position="65"/>
    </location>
</feature>
<dbReference type="AlphaFoldDB" id="A0A6A6I2G6"/>
<evidence type="ECO:0000256" key="1">
    <source>
        <dbReference type="SAM" id="MobiDB-lite"/>
    </source>
</evidence>
<feature type="region of interest" description="Disordered" evidence="1">
    <location>
        <begin position="42"/>
        <end position="65"/>
    </location>
</feature>
<dbReference type="RefSeq" id="XP_033679353.1">
    <property type="nucleotide sequence ID" value="XM_033829934.1"/>
</dbReference>
<keyword evidence="3" id="KW-1185">Reference proteome</keyword>
<accession>A0A6A6I2G6</accession>
<sequence length="65" mass="7160">MIITAFLVEPYLDIRMGINRPGSPSTAENSAYQPFSRPYRGMPSALAIPENGPHLQPPDPTSYDI</sequence>
<dbReference type="EMBL" id="ML987203">
    <property type="protein sequence ID" value="KAF2244349.1"/>
    <property type="molecule type" value="Genomic_DNA"/>
</dbReference>
<name>A0A6A6I2G6_9PLEO</name>
<evidence type="ECO:0000313" key="3">
    <source>
        <dbReference type="Proteomes" id="UP000800094"/>
    </source>
</evidence>
<dbReference type="GeneID" id="54583264"/>
<organism evidence="2 3">
    <name type="scientific">Trematosphaeria pertusa</name>
    <dbReference type="NCBI Taxonomy" id="390896"/>
    <lineage>
        <taxon>Eukaryota</taxon>
        <taxon>Fungi</taxon>
        <taxon>Dikarya</taxon>
        <taxon>Ascomycota</taxon>
        <taxon>Pezizomycotina</taxon>
        <taxon>Dothideomycetes</taxon>
        <taxon>Pleosporomycetidae</taxon>
        <taxon>Pleosporales</taxon>
        <taxon>Massarineae</taxon>
        <taxon>Trematosphaeriaceae</taxon>
        <taxon>Trematosphaeria</taxon>
    </lineage>
</organism>
<protein>
    <submittedName>
        <fullName evidence="2">Uncharacterized protein</fullName>
    </submittedName>
</protein>
<gene>
    <name evidence="2" type="ORF">BU26DRAFT_523010</name>
</gene>
<evidence type="ECO:0000313" key="2">
    <source>
        <dbReference type="EMBL" id="KAF2244349.1"/>
    </source>
</evidence>
<dbReference type="Proteomes" id="UP000800094">
    <property type="component" value="Unassembled WGS sequence"/>
</dbReference>
<proteinExistence type="predicted"/>